<name>A0A1I8MCK4_MUSDO</name>
<accession>A0A1I8MCK4</accession>
<organism evidence="1">
    <name type="scientific">Musca domestica</name>
    <name type="common">House fly</name>
    <dbReference type="NCBI Taxonomy" id="7370"/>
    <lineage>
        <taxon>Eukaryota</taxon>
        <taxon>Metazoa</taxon>
        <taxon>Ecdysozoa</taxon>
        <taxon>Arthropoda</taxon>
        <taxon>Hexapoda</taxon>
        <taxon>Insecta</taxon>
        <taxon>Pterygota</taxon>
        <taxon>Neoptera</taxon>
        <taxon>Endopterygota</taxon>
        <taxon>Diptera</taxon>
        <taxon>Brachycera</taxon>
        <taxon>Muscomorpha</taxon>
        <taxon>Muscoidea</taxon>
        <taxon>Muscidae</taxon>
        <taxon>Musca</taxon>
    </lineage>
</organism>
<dbReference type="AlphaFoldDB" id="A0A1I8MCK4"/>
<proteinExistence type="predicted"/>
<reference evidence="1" key="1">
    <citation type="submission" date="2020-05" db="UniProtKB">
        <authorList>
            <consortium name="EnsemblMetazoa"/>
        </authorList>
    </citation>
    <scope>IDENTIFICATION</scope>
    <source>
        <strain evidence="1">Aabys</strain>
    </source>
</reference>
<protein>
    <submittedName>
        <fullName evidence="1">Uncharacterized protein</fullName>
    </submittedName>
</protein>
<evidence type="ECO:0000313" key="1">
    <source>
        <dbReference type="EnsemblMetazoa" id="MDOA003519-PA"/>
    </source>
</evidence>
<sequence>MNSRMTNTGLADERTTLLPNVHAMHAVKRKIKLPCGRDIWKRRMPHYTKRWNSLNRRTWTCVHVSLNSRMCNADFLSSYKNTRK</sequence>
<dbReference type="EnsemblMetazoa" id="MDOA003519-RA">
    <property type="protein sequence ID" value="MDOA003519-PA"/>
    <property type="gene ID" value="MDOA003519"/>
</dbReference>